<comment type="similarity">
    <text evidence="1">Belongs to the thiolase-like superfamily. HMG-CoA synthase family.</text>
</comment>
<evidence type="ECO:0000259" key="5">
    <source>
        <dbReference type="Pfam" id="PF01154"/>
    </source>
</evidence>
<reference evidence="8" key="1">
    <citation type="submission" date="2017-11" db="EMBL/GenBank/DDBJ databases">
        <authorList>
            <person name="Zhu W."/>
        </authorList>
    </citation>
    <scope>NUCLEOTIDE SEQUENCE [LARGE SCALE GENOMIC DNA]</scope>
    <source>
        <strain evidence="8">160</strain>
    </source>
</reference>
<dbReference type="InterPro" id="IPR013528">
    <property type="entry name" value="HMG_CoA_synth_N"/>
</dbReference>
<dbReference type="AlphaFoldDB" id="A0A345PIF2"/>
<evidence type="ECO:0000259" key="6">
    <source>
        <dbReference type="Pfam" id="PF08540"/>
    </source>
</evidence>
<feature type="binding site" evidence="4">
    <location>
        <position position="143"/>
    </location>
    <ligand>
        <name>(3S)-3-hydroxy-3-methylglutaryl-CoA</name>
        <dbReference type="ChEBI" id="CHEBI:43074"/>
    </ligand>
</feature>
<evidence type="ECO:0000256" key="1">
    <source>
        <dbReference type="ARBA" id="ARBA00007061"/>
    </source>
</evidence>
<gene>
    <name evidence="7" type="ORF">CUC15_12965</name>
</gene>
<organism evidence="7 8">
    <name type="scientific">Oceanobacillus zhaokaii</name>
    <dbReference type="NCBI Taxonomy" id="2052660"/>
    <lineage>
        <taxon>Bacteria</taxon>
        <taxon>Bacillati</taxon>
        <taxon>Bacillota</taxon>
        <taxon>Bacilli</taxon>
        <taxon>Bacillales</taxon>
        <taxon>Bacillaceae</taxon>
        <taxon>Oceanobacillus</taxon>
    </lineage>
</organism>
<dbReference type="PANTHER" id="PTHR43323:SF2">
    <property type="entry name" value="HYDROXYMETHYLGLUTARYL-COA SYNTHASE"/>
    <property type="match status" value="1"/>
</dbReference>
<dbReference type="EMBL" id="CP024848">
    <property type="protein sequence ID" value="AXI09782.1"/>
    <property type="molecule type" value="Genomic_DNA"/>
</dbReference>
<dbReference type="NCBIfam" id="TIGR01835">
    <property type="entry name" value="HMG-CoA-S_prok"/>
    <property type="match status" value="1"/>
</dbReference>
<dbReference type="InterPro" id="IPR011554">
    <property type="entry name" value="HMG_CoA_synthase_prok"/>
</dbReference>
<proteinExistence type="inferred from homology"/>
<evidence type="ECO:0000313" key="8">
    <source>
        <dbReference type="Proteomes" id="UP000253908"/>
    </source>
</evidence>
<sequence>MKIGIDKIGFYTPHLYVDMNELAVARNVEPAKFTIGIGQEQMSVAPITQDAVTLAANAALEILDENDKEKIDLVIFGTESGIDHSKSAAVYVHHLLGINPQARSIELKQACYGATAAIQMAKGHIALNPESKVLVLGSDIARYGLNTSGESTQGAGAVAIVISAEPKIMALEDQSAFLTADIMDFWRPTYSDQAYVDGKFSNEQYIAFFSKVWEAYKEKTGHSIEDFEAICYHLPYTKMGLKALRTILDEGSEADKERLLANYEISKTYNKNVGNIYTGALYLSLLSLLEQKEDLKEGSRIGLFSYGSGAVGEFFTGILQPDFKAHLNVESHSNLFASRKEVSVGKYEEIFQESLPVDGSRIELDIDKDPATICLSGMADHMRLYVNKER</sequence>
<dbReference type="Pfam" id="PF01154">
    <property type="entry name" value="HMG_CoA_synt_N"/>
    <property type="match status" value="1"/>
</dbReference>
<dbReference type="GO" id="GO:0004421">
    <property type="term" value="F:hydroxymethylglutaryl-CoA synthase activity"/>
    <property type="evidence" value="ECO:0007669"/>
    <property type="project" value="InterPro"/>
</dbReference>
<dbReference type="PANTHER" id="PTHR43323">
    <property type="entry name" value="3-HYDROXY-3-METHYLGLUTARYL COENZYME A SYNTHASE"/>
    <property type="match status" value="1"/>
</dbReference>
<feature type="active site" description="Proton donor/acceptor" evidence="3">
    <location>
        <position position="79"/>
    </location>
</feature>
<accession>A0A345PIF2</accession>
<feature type="domain" description="Hydroxymethylglutaryl-coenzyme A synthase N-terminal" evidence="5">
    <location>
        <begin position="2"/>
        <end position="164"/>
    </location>
</feature>
<keyword evidence="8" id="KW-1185">Reference proteome</keyword>
<feature type="domain" description="Hydroxymethylglutaryl-coenzyme A synthase C-terminal" evidence="6">
    <location>
        <begin position="264"/>
        <end position="352"/>
    </location>
</feature>
<keyword evidence="2" id="KW-0808">Transferase</keyword>
<dbReference type="GO" id="GO:0006084">
    <property type="term" value="P:acetyl-CoA metabolic process"/>
    <property type="evidence" value="ECO:0007669"/>
    <property type="project" value="InterPro"/>
</dbReference>
<feature type="active site" description="Proton donor/acceptor" evidence="3">
    <location>
        <position position="233"/>
    </location>
</feature>
<dbReference type="SUPFAM" id="SSF53901">
    <property type="entry name" value="Thiolase-like"/>
    <property type="match status" value="2"/>
</dbReference>
<feature type="binding site" evidence="4">
    <location>
        <position position="275"/>
    </location>
    <ligand>
        <name>(3S)-3-hydroxy-3-methylglutaryl-CoA</name>
        <dbReference type="ChEBI" id="CHEBI:43074"/>
    </ligand>
</feature>
<evidence type="ECO:0000256" key="2">
    <source>
        <dbReference type="ARBA" id="ARBA00022679"/>
    </source>
</evidence>
<dbReference type="Proteomes" id="UP000253908">
    <property type="component" value="Chromosome"/>
</dbReference>
<protein>
    <submittedName>
        <fullName evidence="7">Hydroxymethylglutaryl-CoA synthase</fullName>
    </submittedName>
</protein>
<dbReference type="InterPro" id="IPR016039">
    <property type="entry name" value="Thiolase-like"/>
</dbReference>
<feature type="active site" description="Acyl-thioester intermediate" evidence="3">
    <location>
        <position position="111"/>
    </location>
</feature>
<evidence type="ECO:0000313" key="7">
    <source>
        <dbReference type="EMBL" id="AXI09782.1"/>
    </source>
</evidence>
<dbReference type="Gene3D" id="3.40.47.10">
    <property type="match status" value="2"/>
</dbReference>
<dbReference type="KEGG" id="ocn:CUC15_12965"/>
<name>A0A345PIF2_9BACI</name>
<dbReference type="RefSeq" id="WP_114917068.1">
    <property type="nucleotide sequence ID" value="NZ_CP024848.1"/>
</dbReference>
<feature type="domain" description="Hydroxymethylglutaryl-coenzyme A synthase C-terminal" evidence="6">
    <location>
        <begin position="180"/>
        <end position="258"/>
    </location>
</feature>
<dbReference type="Pfam" id="PF08540">
    <property type="entry name" value="HMG_CoA_synt_C"/>
    <property type="match status" value="2"/>
</dbReference>
<dbReference type="InterPro" id="IPR013746">
    <property type="entry name" value="HMG_CoA_synt_C_dom"/>
</dbReference>
<evidence type="ECO:0000256" key="4">
    <source>
        <dbReference type="PIRSR" id="PIRSR611554-2"/>
    </source>
</evidence>
<dbReference type="CDD" id="cd00827">
    <property type="entry name" value="init_cond_enzymes"/>
    <property type="match status" value="1"/>
</dbReference>
<feature type="binding site" evidence="4">
    <location>
        <position position="242"/>
    </location>
    <ligand>
        <name>(3S)-3-hydroxy-3-methylglutaryl-CoA</name>
        <dbReference type="ChEBI" id="CHEBI:43074"/>
    </ligand>
</feature>
<evidence type="ECO:0000256" key="3">
    <source>
        <dbReference type="PIRSR" id="PIRSR611554-1"/>
    </source>
</evidence>
<dbReference type="OrthoDB" id="9769523at2"/>